<evidence type="ECO:0000313" key="2">
    <source>
        <dbReference type="EMBL" id="OMP11944.1"/>
    </source>
</evidence>
<evidence type="ECO:0000256" key="1">
    <source>
        <dbReference type="SAM" id="MobiDB-lite"/>
    </source>
</evidence>
<dbReference type="OrthoDB" id="995609at2759"/>
<feature type="compositionally biased region" description="Basic and acidic residues" evidence="1">
    <location>
        <begin position="1"/>
        <end position="30"/>
    </location>
</feature>
<dbReference type="AlphaFoldDB" id="A0A1R3KXV9"/>
<feature type="region of interest" description="Disordered" evidence="1">
    <location>
        <begin position="1"/>
        <end position="59"/>
    </location>
</feature>
<sequence>MRERQKEKLKRMEEERVRRGEIPSHEERKAAAIAGRSKVHPGNFADHSASGNESNNNAA</sequence>
<proteinExistence type="predicted"/>
<feature type="compositionally biased region" description="Low complexity" evidence="1">
    <location>
        <begin position="48"/>
        <end position="59"/>
    </location>
</feature>
<comment type="caution">
    <text evidence="2">The sequence shown here is derived from an EMBL/GenBank/DDBJ whole genome shotgun (WGS) entry which is preliminary data.</text>
</comment>
<keyword evidence="3" id="KW-1185">Reference proteome</keyword>
<name>A0A1R3KXV9_9ROSI</name>
<dbReference type="EMBL" id="AWUE01010080">
    <property type="protein sequence ID" value="OMP11944.1"/>
    <property type="molecule type" value="Genomic_DNA"/>
</dbReference>
<accession>A0A1R3KXV9</accession>
<dbReference type="Proteomes" id="UP000187203">
    <property type="component" value="Unassembled WGS sequence"/>
</dbReference>
<gene>
    <name evidence="2" type="ORF">COLO4_03582</name>
</gene>
<protein>
    <submittedName>
        <fullName evidence="2">Uncharacterized protein</fullName>
    </submittedName>
</protein>
<reference evidence="3" key="1">
    <citation type="submission" date="2013-09" db="EMBL/GenBank/DDBJ databases">
        <title>Corchorus olitorius genome sequencing.</title>
        <authorList>
            <person name="Alam M."/>
            <person name="Haque M.S."/>
            <person name="Islam M.S."/>
            <person name="Emdad E.M."/>
            <person name="Islam M.M."/>
            <person name="Ahmed B."/>
            <person name="Halim A."/>
            <person name="Hossen Q.M.M."/>
            <person name="Hossain M.Z."/>
            <person name="Ahmed R."/>
            <person name="Khan M.M."/>
            <person name="Islam R."/>
            <person name="Rashid M.M."/>
            <person name="Khan S.A."/>
            <person name="Rahman M.S."/>
            <person name="Alam M."/>
            <person name="Yahiya A.S."/>
            <person name="Khan M.S."/>
            <person name="Azam M.S."/>
            <person name="Haque T."/>
            <person name="Lashkar M.Z.H."/>
            <person name="Akhand A.I."/>
            <person name="Morshed G."/>
            <person name="Roy S."/>
            <person name="Uddin K.S."/>
            <person name="Rabeya T."/>
            <person name="Hossain A.S."/>
            <person name="Chowdhury A."/>
            <person name="Snigdha A.R."/>
            <person name="Mortoza M.S."/>
            <person name="Matin S.A."/>
            <person name="Hoque S.M.E."/>
            <person name="Islam M.K."/>
            <person name="Roy D.K."/>
            <person name="Haider R."/>
            <person name="Moosa M.M."/>
            <person name="Elias S.M."/>
            <person name="Hasan A.M."/>
            <person name="Jahan S."/>
            <person name="Shafiuddin M."/>
            <person name="Mahmood N."/>
            <person name="Shommy N.S."/>
        </authorList>
    </citation>
    <scope>NUCLEOTIDE SEQUENCE [LARGE SCALE GENOMIC DNA]</scope>
    <source>
        <strain evidence="3">cv. O-4</strain>
    </source>
</reference>
<evidence type="ECO:0000313" key="3">
    <source>
        <dbReference type="Proteomes" id="UP000187203"/>
    </source>
</evidence>
<organism evidence="2 3">
    <name type="scientific">Corchorus olitorius</name>
    <dbReference type="NCBI Taxonomy" id="93759"/>
    <lineage>
        <taxon>Eukaryota</taxon>
        <taxon>Viridiplantae</taxon>
        <taxon>Streptophyta</taxon>
        <taxon>Embryophyta</taxon>
        <taxon>Tracheophyta</taxon>
        <taxon>Spermatophyta</taxon>
        <taxon>Magnoliopsida</taxon>
        <taxon>eudicotyledons</taxon>
        <taxon>Gunneridae</taxon>
        <taxon>Pentapetalae</taxon>
        <taxon>rosids</taxon>
        <taxon>malvids</taxon>
        <taxon>Malvales</taxon>
        <taxon>Malvaceae</taxon>
        <taxon>Grewioideae</taxon>
        <taxon>Apeibeae</taxon>
        <taxon>Corchorus</taxon>
    </lineage>
</organism>